<keyword evidence="2" id="KW-1185">Reference proteome</keyword>
<organism evidence="1 2">
    <name type="scientific">Linum trigynum</name>
    <dbReference type="NCBI Taxonomy" id="586398"/>
    <lineage>
        <taxon>Eukaryota</taxon>
        <taxon>Viridiplantae</taxon>
        <taxon>Streptophyta</taxon>
        <taxon>Embryophyta</taxon>
        <taxon>Tracheophyta</taxon>
        <taxon>Spermatophyta</taxon>
        <taxon>Magnoliopsida</taxon>
        <taxon>eudicotyledons</taxon>
        <taxon>Gunneridae</taxon>
        <taxon>Pentapetalae</taxon>
        <taxon>rosids</taxon>
        <taxon>fabids</taxon>
        <taxon>Malpighiales</taxon>
        <taxon>Linaceae</taxon>
        <taxon>Linum</taxon>
    </lineage>
</organism>
<name>A0AAV2CH58_9ROSI</name>
<dbReference type="EMBL" id="OZ034813">
    <property type="protein sequence ID" value="CAL1355236.1"/>
    <property type="molecule type" value="Genomic_DNA"/>
</dbReference>
<accession>A0AAV2CH58</accession>
<reference evidence="1 2" key="1">
    <citation type="submission" date="2024-04" db="EMBL/GenBank/DDBJ databases">
        <authorList>
            <person name="Fracassetti M."/>
        </authorList>
    </citation>
    <scope>NUCLEOTIDE SEQUENCE [LARGE SCALE GENOMIC DNA]</scope>
</reference>
<dbReference type="Proteomes" id="UP001497516">
    <property type="component" value="Chromosome 1"/>
</dbReference>
<proteinExistence type="predicted"/>
<dbReference type="AlphaFoldDB" id="A0AAV2CH58"/>
<sequence>MASSRPRRAIGHSQHCKMVDLGSSSGYSSPRRLCGFLLLAGAPSFYGVVSVRSSDSASSIVSLAKDHVWQRLKAALDR</sequence>
<gene>
    <name evidence="1" type="ORF">LTRI10_LOCUS3008</name>
</gene>
<evidence type="ECO:0000313" key="1">
    <source>
        <dbReference type="EMBL" id="CAL1355236.1"/>
    </source>
</evidence>
<protein>
    <submittedName>
        <fullName evidence="1">Uncharacterized protein</fullName>
    </submittedName>
</protein>
<evidence type="ECO:0000313" key="2">
    <source>
        <dbReference type="Proteomes" id="UP001497516"/>
    </source>
</evidence>